<dbReference type="PANTHER" id="PTHR42866">
    <property type="entry name" value="3-DEOXY-MANNO-OCTULOSONATE CYTIDYLYLTRANSFERASE"/>
    <property type="match status" value="1"/>
</dbReference>
<keyword evidence="2" id="KW-1185">Reference proteome</keyword>
<dbReference type="Pfam" id="PF02348">
    <property type="entry name" value="CTP_transf_3"/>
    <property type="match status" value="1"/>
</dbReference>
<dbReference type="RefSeq" id="WP_175394688.1">
    <property type="nucleotide sequence ID" value="NZ_JABMCB010000159.1"/>
</dbReference>
<reference evidence="1 2" key="1">
    <citation type="submission" date="2020-05" db="EMBL/GenBank/DDBJ databases">
        <title>Genome Sequencing of Type Strains.</title>
        <authorList>
            <person name="Lemaire J.F."/>
            <person name="Inderbitzin P."/>
            <person name="Gregorio O.A."/>
            <person name="Collins S.B."/>
            <person name="Wespe N."/>
            <person name="Knight-Connoni V."/>
        </authorList>
    </citation>
    <scope>NUCLEOTIDE SEQUENCE [LARGE SCALE GENOMIC DNA]</scope>
    <source>
        <strain evidence="1 2">LMG 21957</strain>
    </source>
</reference>
<comment type="caution">
    <text evidence="1">The sequence shown here is derived from an EMBL/GenBank/DDBJ whole genome shotgun (WGS) entry which is preliminary data.</text>
</comment>
<protein>
    <recommendedName>
        <fullName evidence="3">3-deoxy-manno-octulosonate cytidylyltransferase</fullName>
    </recommendedName>
</protein>
<proteinExistence type="predicted"/>
<dbReference type="InterPro" id="IPR003329">
    <property type="entry name" value="Cytidylyl_trans"/>
</dbReference>
<name>A0A7Y6BUS9_9BACL</name>
<dbReference type="Gene3D" id="3.90.550.10">
    <property type="entry name" value="Spore Coat Polysaccharide Biosynthesis Protein SpsA, Chain A"/>
    <property type="match status" value="1"/>
</dbReference>
<gene>
    <name evidence="1" type="ORF">HP552_06135</name>
</gene>
<accession>A0A7Y6BUS9</accession>
<dbReference type="InterPro" id="IPR029044">
    <property type="entry name" value="Nucleotide-diphossugar_trans"/>
</dbReference>
<dbReference type="PANTHER" id="PTHR42866:SF1">
    <property type="entry name" value="SPORE COAT POLYSACCHARIDE BIOSYNTHESIS PROTEIN SPSF"/>
    <property type="match status" value="1"/>
</dbReference>
<dbReference type="GO" id="GO:0005829">
    <property type="term" value="C:cytosol"/>
    <property type="evidence" value="ECO:0007669"/>
    <property type="project" value="TreeGrafter"/>
</dbReference>
<dbReference type="Proteomes" id="UP000526125">
    <property type="component" value="Unassembled WGS sequence"/>
</dbReference>
<organism evidence="1 2">
    <name type="scientific">Paenibacillus xylanilyticus</name>
    <dbReference type="NCBI Taxonomy" id="248903"/>
    <lineage>
        <taxon>Bacteria</taxon>
        <taxon>Bacillati</taxon>
        <taxon>Bacillota</taxon>
        <taxon>Bacilli</taxon>
        <taxon>Bacillales</taxon>
        <taxon>Paenibacillaceae</taxon>
        <taxon>Paenibacillus</taxon>
    </lineage>
</organism>
<evidence type="ECO:0008006" key="3">
    <source>
        <dbReference type="Google" id="ProtNLM"/>
    </source>
</evidence>
<dbReference type="AlphaFoldDB" id="A0A7Y6BUS9"/>
<sequence>MKVVACIIARTNSTRLPKKVLKEINGKALIEHIIERVKLVQGIDEIYIATSNNPGDSVLGEIAKKNNVKIFYGSENSVIERMLGIAELEQATHLIRITGDNIFTDPYILENTLKYHKEYQSEYSRAEYLSLGATAEVMNIEALKRCYQAIDPEKSEYLFYYIFDPENYKTLVLVPEDDHRKEYTSLTVDTIEDFERSEFIFNRIASKVISYKDIIALSEQEEIPSFHIDGKYKIKLPDNVVIDYSDFREIINARIAQSTIVKYKI</sequence>
<dbReference type="SUPFAM" id="SSF53448">
    <property type="entry name" value="Nucleotide-diphospho-sugar transferases"/>
    <property type="match status" value="1"/>
</dbReference>
<evidence type="ECO:0000313" key="2">
    <source>
        <dbReference type="Proteomes" id="UP000526125"/>
    </source>
</evidence>
<dbReference type="EMBL" id="JABMCB010000159">
    <property type="protein sequence ID" value="NUU74821.1"/>
    <property type="molecule type" value="Genomic_DNA"/>
</dbReference>
<evidence type="ECO:0000313" key="1">
    <source>
        <dbReference type="EMBL" id="NUU74821.1"/>
    </source>
</evidence>